<protein>
    <submittedName>
        <fullName evidence="1">Uncharacterized protein</fullName>
    </submittedName>
</protein>
<accession>A0A6M8JAI7</accession>
<evidence type="ECO:0000313" key="1">
    <source>
        <dbReference type="EMBL" id="QKF07842.1"/>
    </source>
</evidence>
<evidence type="ECO:0000313" key="2">
    <source>
        <dbReference type="Proteomes" id="UP000503297"/>
    </source>
</evidence>
<dbReference type="RefSeq" id="WP_173165306.1">
    <property type="nucleotide sequence ID" value="NZ_CP053716.1"/>
</dbReference>
<name>A0A6M8JAI7_9ACTN</name>
<sequence>MSPKGAYKQFNLAPCTLPPSYTEPAIKLVGTMSVLKGEAIYHKLSNAMHCVLMGVSLGCSLSQAKLVDTLVNTNEEQQLMPLVINKTVEQTANMLYAHIASHAREQGLRADYALDFDENAQELEPSLSDILFYLKAESTLGMAIKNSNLTSTSPGTIGIVGVYDDGKAPLRSCRLCKFSHSCSIRAIGMTCHDRTPKQR</sequence>
<keyword evidence="2" id="KW-1185">Reference proteome</keyword>
<dbReference type="AlphaFoldDB" id="A0A6M8JAI7"/>
<gene>
    <name evidence="1" type="ORF">HLV38_06775</name>
</gene>
<organism evidence="1 2">
    <name type="scientific">Berryella wangjianweii</name>
    <dbReference type="NCBI Taxonomy" id="2734634"/>
    <lineage>
        <taxon>Bacteria</taxon>
        <taxon>Bacillati</taxon>
        <taxon>Actinomycetota</taxon>
        <taxon>Coriobacteriia</taxon>
        <taxon>Eggerthellales</taxon>
        <taxon>Eggerthellaceae</taxon>
        <taxon>Berryella</taxon>
    </lineage>
</organism>
<proteinExistence type="predicted"/>
<dbReference type="EMBL" id="CP053716">
    <property type="protein sequence ID" value="QKF07842.1"/>
    <property type="molecule type" value="Genomic_DNA"/>
</dbReference>
<dbReference type="Proteomes" id="UP000503297">
    <property type="component" value="Chromosome"/>
</dbReference>
<dbReference type="KEGG" id="bwa:HLV38_06775"/>
<reference evidence="2" key="1">
    <citation type="submission" date="2020-05" db="EMBL/GenBank/DDBJ databases">
        <title>Novel species in genus Nocardioides.</title>
        <authorList>
            <person name="Zhang G."/>
        </authorList>
    </citation>
    <scope>NUCLEOTIDE SEQUENCE [LARGE SCALE GENOMIC DNA]</scope>
    <source>
        <strain evidence="2">zg-1050</strain>
    </source>
</reference>